<feature type="transmembrane region" description="Helical" evidence="4">
    <location>
        <begin position="331"/>
        <end position="357"/>
    </location>
</feature>
<evidence type="ECO:0000313" key="7">
    <source>
        <dbReference type="Proteomes" id="UP000324927"/>
    </source>
</evidence>
<feature type="transmembrane region" description="Helical" evidence="4">
    <location>
        <begin position="143"/>
        <end position="166"/>
    </location>
</feature>
<feature type="transmembrane region" description="Helical" evidence="4">
    <location>
        <begin position="228"/>
        <end position="249"/>
    </location>
</feature>
<dbReference type="SUPFAM" id="SSF103473">
    <property type="entry name" value="MFS general substrate transporter"/>
    <property type="match status" value="1"/>
</dbReference>
<gene>
    <name evidence="6" type="ORF">FZ942_17685</name>
</gene>
<dbReference type="GO" id="GO:0016878">
    <property type="term" value="F:acid-thiol ligase activity"/>
    <property type="evidence" value="ECO:0007669"/>
    <property type="project" value="UniProtKB-ARBA"/>
</dbReference>
<dbReference type="Proteomes" id="UP000324927">
    <property type="component" value="Unassembled WGS sequence"/>
</dbReference>
<feature type="transmembrane region" description="Helical" evidence="4">
    <location>
        <begin position="172"/>
        <end position="193"/>
    </location>
</feature>
<keyword evidence="2 4" id="KW-1133">Transmembrane helix</keyword>
<evidence type="ECO:0000256" key="1">
    <source>
        <dbReference type="ARBA" id="ARBA00022692"/>
    </source>
</evidence>
<feature type="transmembrane region" description="Helical" evidence="4">
    <location>
        <begin position="369"/>
        <end position="393"/>
    </location>
</feature>
<organism evidence="6 7">
    <name type="scientific">Azospirillum lipoferum</name>
    <dbReference type="NCBI Taxonomy" id="193"/>
    <lineage>
        <taxon>Bacteria</taxon>
        <taxon>Pseudomonadati</taxon>
        <taxon>Pseudomonadota</taxon>
        <taxon>Alphaproteobacteria</taxon>
        <taxon>Rhodospirillales</taxon>
        <taxon>Azospirillaceae</taxon>
        <taxon>Azospirillum</taxon>
    </lineage>
</organism>
<feature type="transmembrane region" description="Helical" evidence="4">
    <location>
        <begin position="294"/>
        <end position="311"/>
    </location>
</feature>
<dbReference type="SUPFAM" id="SSF56801">
    <property type="entry name" value="Acetyl-CoA synthetase-like"/>
    <property type="match status" value="1"/>
</dbReference>
<keyword evidence="6" id="KW-0012">Acyltransferase</keyword>
<dbReference type="NCBIfam" id="NF005291">
    <property type="entry name" value="PRK06814.1"/>
    <property type="match status" value="1"/>
</dbReference>
<feature type="domain" description="Major facilitator superfamily (MFS) profile" evidence="5">
    <location>
        <begin position="11"/>
        <end position="424"/>
    </location>
</feature>
<dbReference type="GO" id="GO:0022857">
    <property type="term" value="F:transmembrane transporter activity"/>
    <property type="evidence" value="ECO:0007669"/>
    <property type="project" value="InterPro"/>
</dbReference>
<evidence type="ECO:0000259" key="5">
    <source>
        <dbReference type="PROSITE" id="PS50850"/>
    </source>
</evidence>
<dbReference type="GO" id="GO:0016746">
    <property type="term" value="F:acyltransferase activity"/>
    <property type="evidence" value="ECO:0007669"/>
    <property type="project" value="UniProtKB-KW"/>
</dbReference>
<dbReference type="OrthoDB" id="9803968at2"/>
<dbReference type="SMART" id="SM00563">
    <property type="entry name" value="PlsC"/>
    <property type="match status" value="1"/>
</dbReference>
<feature type="transmembrane region" description="Helical" evidence="4">
    <location>
        <begin position="109"/>
        <end position="131"/>
    </location>
</feature>
<evidence type="ECO:0000256" key="4">
    <source>
        <dbReference type="SAM" id="Phobius"/>
    </source>
</evidence>
<dbReference type="InterPro" id="IPR000873">
    <property type="entry name" value="AMP-dep_synth/lig_dom"/>
</dbReference>
<dbReference type="PANTHER" id="PTHR43767:SF1">
    <property type="entry name" value="NONRIBOSOMAL PEPTIDE SYNTHASE PES1 (EUROFUNG)-RELATED"/>
    <property type="match status" value="1"/>
</dbReference>
<dbReference type="Pfam" id="PF01553">
    <property type="entry name" value="Acyltransferase"/>
    <property type="match status" value="1"/>
</dbReference>
<sequence length="1141" mass="118233">MSASALLATRRFLPLFLTQFLGAFGDNVLRGAIAVLAVYGVAGDGLLTGAMISTLAAGAFTLPFLLLSATAGQLADRYDRTLIARIVKLAEIGLMAMASLGIVAADLPVLIIALVGMGAHSTLFGPVKYGLLPDLLAPSELTAANGLVEAGTFVAILLGTIAGGSLALLHPWAVPGLLGASAVLGLAASLFIPRAGNADPAVRVGLNPLSVTAKVLRAAAGDRASMRAIHGISVFWGVGAVVMAQFPSIARETLGTDSGGATLLLAVFAIGVAAGSVFAGLSHRTPSTADAGRAALAGLVAALAGAVLPLLTPAAPALVPLSPLALLAQPWALPLLADLFVIAAAGGAFAVPLYALIQHRAPAGTRARVIAAANVVNALYMVAGSAAAAAMLALGASPLVVSSVGGASMLVAVVMALAVDAQALMRAIFRAFFKLAFRVEVRGAEHLAGLDGAAVVTPNHQSFLDGALLAAFLPGMRFAVDTHIARHPLVKPFLAIADHVTIDPTNPLGTRILARALADGDKVCVFPEGRITVTGSLMKINGGPGMLADKARCPVVPVCIEGAQRSVLSRMQGRLRLGLFPRITITVLPPVTTPEVGGPGGGLVGKKRRAALKSWLSRVMTESVFAARRQQETLMLALLDARAKTGAREDAVQDGDFSTLSYRALVARALVLGRILTKGTEADEPVGVLLPTASPTAAVFFGLAAHGRPAAMLNFTAGPDAVKAACRAAGVRRIVTSAQFIEKARLGALVEALAADHAIIHLEDVKRGLRLGDKLRALAALVAPERLLPPQGSSDDIAAILFTSGSEGPPKGVALSHGNLLANMAQVASVVDFTRQDVVFNCLPTFHSFGLTGGMLLPILNGVKTVLYPNPRHVRLIPELVYQTNATVLFGTDFFLNAWARSADPYDYRSLRLVFAGAERLQDETRRVYTERLRVHLLEGYGTTETAPVIAVNTPARFRPGSVGQPLPGIETELLPVPGVDAGGRLRVRGPNVMKGYLHADRPGEIQPPADGWHDTGDIVEIDADGFIRIVGRVKRFAKVAGEMIPLGLVEELAGLADPDAAHAAVTLPDPKRGERILLATTSATLSRDALVAAARSRGAPEIAIPRDVLRIDAVPLLGTGKTDYPAVTRFAAEAVATEAA</sequence>
<feature type="transmembrane region" description="Helical" evidence="4">
    <location>
        <begin position="47"/>
        <end position="70"/>
    </location>
</feature>
<accession>A0A5A9GM82</accession>
<dbReference type="Gene3D" id="3.40.50.12780">
    <property type="entry name" value="N-terminal domain of ligase-like"/>
    <property type="match status" value="1"/>
</dbReference>
<keyword evidence="6" id="KW-0808">Transferase</keyword>
<dbReference type="CDD" id="cd07989">
    <property type="entry name" value="LPLAT_AGPAT-like"/>
    <property type="match status" value="1"/>
</dbReference>
<reference evidence="6 7" key="1">
    <citation type="submission" date="2019-08" db="EMBL/GenBank/DDBJ databases">
        <authorList>
            <person name="Grouzdev D."/>
            <person name="Tikhonova E."/>
            <person name="Kravchenko I."/>
        </authorList>
    </citation>
    <scope>NUCLEOTIDE SEQUENCE [LARGE SCALE GENOMIC DNA]</scope>
    <source>
        <strain evidence="6 7">59b</strain>
    </source>
</reference>
<dbReference type="Gene3D" id="1.20.1250.20">
    <property type="entry name" value="MFS general substrate transporter like domains"/>
    <property type="match status" value="1"/>
</dbReference>
<keyword evidence="7" id="KW-1185">Reference proteome</keyword>
<dbReference type="Pfam" id="PF07690">
    <property type="entry name" value="MFS_1"/>
    <property type="match status" value="1"/>
</dbReference>
<dbReference type="SUPFAM" id="SSF69593">
    <property type="entry name" value="Glycerol-3-phosphate (1)-acyltransferase"/>
    <property type="match status" value="1"/>
</dbReference>
<dbReference type="EMBL" id="VTTN01000006">
    <property type="protein sequence ID" value="KAA0595447.1"/>
    <property type="molecule type" value="Genomic_DNA"/>
</dbReference>
<evidence type="ECO:0000256" key="3">
    <source>
        <dbReference type="ARBA" id="ARBA00023136"/>
    </source>
</evidence>
<proteinExistence type="predicted"/>
<dbReference type="Gene3D" id="3.30.300.30">
    <property type="match status" value="1"/>
</dbReference>
<dbReference type="InterPro" id="IPR045851">
    <property type="entry name" value="AMP-bd_C_sf"/>
</dbReference>
<evidence type="ECO:0000313" key="6">
    <source>
        <dbReference type="EMBL" id="KAA0595447.1"/>
    </source>
</evidence>
<dbReference type="AlphaFoldDB" id="A0A5A9GM82"/>
<dbReference type="PANTHER" id="PTHR43767">
    <property type="entry name" value="LONG-CHAIN-FATTY-ACID--COA LIGASE"/>
    <property type="match status" value="1"/>
</dbReference>
<keyword evidence="3 4" id="KW-0472">Membrane</keyword>
<dbReference type="CDD" id="cd06173">
    <property type="entry name" value="MFS_MefA_like"/>
    <property type="match status" value="1"/>
</dbReference>
<dbReference type="RefSeq" id="WP_149232389.1">
    <property type="nucleotide sequence ID" value="NZ_JALJXJ010000007.1"/>
</dbReference>
<dbReference type="InterPro" id="IPR020845">
    <property type="entry name" value="AMP-binding_CS"/>
</dbReference>
<name>A0A5A9GM82_AZOLI</name>
<feature type="transmembrane region" description="Helical" evidence="4">
    <location>
        <begin position="399"/>
        <end position="419"/>
    </location>
</feature>
<protein>
    <submittedName>
        <fullName evidence="6">Acyl-[ACP]--phospholipid O-acyltransferase</fullName>
    </submittedName>
</protein>
<evidence type="ECO:0000256" key="2">
    <source>
        <dbReference type="ARBA" id="ARBA00022989"/>
    </source>
</evidence>
<feature type="transmembrane region" description="Helical" evidence="4">
    <location>
        <begin position="261"/>
        <end position="282"/>
    </location>
</feature>
<dbReference type="InterPro" id="IPR042099">
    <property type="entry name" value="ANL_N_sf"/>
</dbReference>
<dbReference type="PROSITE" id="PS00455">
    <property type="entry name" value="AMP_BINDING"/>
    <property type="match status" value="1"/>
</dbReference>
<dbReference type="InterPro" id="IPR036259">
    <property type="entry name" value="MFS_trans_sf"/>
</dbReference>
<dbReference type="InterPro" id="IPR002123">
    <property type="entry name" value="Plipid/glycerol_acylTrfase"/>
</dbReference>
<keyword evidence="1 4" id="KW-0812">Transmembrane</keyword>
<dbReference type="Pfam" id="PF00501">
    <property type="entry name" value="AMP-binding"/>
    <property type="match status" value="1"/>
</dbReference>
<dbReference type="InterPro" id="IPR020846">
    <property type="entry name" value="MFS_dom"/>
</dbReference>
<comment type="caution">
    <text evidence="6">The sequence shown here is derived from an EMBL/GenBank/DDBJ whole genome shotgun (WGS) entry which is preliminary data.</text>
</comment>
<feature type="transmembrane region" description="Helical" evidence="4">
    <location>
        <begin position="82"/>
        <end position="103"/>
    </location>
</feature>
<dbReference type="PROSITE" id="PS50850">
    <property type="entry name" value="MFS"/>
    <property type="match status" value="1"/>
</dbReference>
<dbReference type="InterPro" id="IPR050237">
    <property type="entry name" value="ATP-dep_AMP-bd_enzyme"/>
</dbReference>
<dbReference type="InterPro" id="IPR011701">
    <property type="entry name" value="MFS"/>
</dbReference>